<name>A0A3S3PIK5_9SPHI</name>
<accession>A0A3S3PIK5</accession>
<feature type="chain" id="PRO_5018788337" evidence="1">
    <location>
        <begin position="21"/>
        <end position="378"/>
    </location>
</feature>
<dbReference type="AlphaFoldDB" id="A0A3S3PIK5"/>
<evidence type="ECO:0000313" key="2">
    <source>
        <dbReference type="EMBL" id="RWU10403.1"/>
    </source>
</evidence>
<evidence type="ECO:0000313" key="3">
    <source>
        <dbReference type="Proteomes" id="UP000284120"/>
    </source>
</evidence>
<dbReference type="SUPFAM" id="SSF48452">
    <property type="entry name" value="TPR-like"/>
    <property type="match status" value="1"/>
</dbReference>
<sequence>MRKLLFNILALSLFSQLAFSQGSQIKIANNSLAKLQNSIAEKADAKKQLTIIGEGIKAIDLAENDKKTKNWPETWAIKAYLSSYIALIDENEANADKYFQLSQDALVKATQLDKFQSNTELIKAANHNIHVKRLRKGTEAFQQNDFAVAYDLLKDVSDFMPADTLLATNVAICAQNLQQYNDALSYYIKAKEKGAKNPSLFQNIANIYASKFETDLAIKTLEEGLSLNAYHPLLTNDYINLLLDTEQYEKATKAVETSLKTDKRSKLLFFLYGYLQQNQAKNIATAELSYKKALEVDYNYFDALYQLALAYIQDANQALTQKDNQKFTANINRAEYSLLRAHEININHKNTIKLLIDIYTRKNRLDKVQELKRKLNEF</sequence>
<gene>
    <name evidence="2" type="ORF">DPV69_03420</name>
</gene>
<dbReference type="InterPro" id="IPR011990">
    <property type="entry name" value="TPR-like_helical_dom_sf"/>
</dbReference>
<organism evidence="2 3">
    <name type="scientific">Pedobacter chitinilyticus</name>
    <dbReference type="NCBI Taxonomy" id="2233776"/>
    <lineage>
        <taxon>Bacteria</taxon>
        <taxon>Pseudomonadati</taxon>
        <taxon>Bacteroidota</taxon>
        <taxon>Sphingobacteriia</taxon>
        <taxon>Sphingobacteriales</taxon>
        <taxon>Sphingobacteriaceae</taxon>
        <taxon>Pedobacter</taxon>
    </lineage>
</organism>
<keyword evidence="1" id="KW-0732">Signal</keyword>
<protein>
    <submittedName>
        <fullName evidence="2">Uncharacterized protein</fullName>
    </submittedName>
</protein>
<dbReference type="Gene3D" id="1.25.40.10">
    <property type="entry name" value="Tetratricopeptide repeat domain"/>
    <property type="match status" value="2"/>
</dbReference>
<feature type="signal peptide" evidence="1">
    <location>
        <begin position="1"/>
        <end position="20"/>
    </location>
</feature>
<comment type="caution">
    <text evidence="2">The sequence shown here is derived from an EMBL/GenBank/DDBJ whole genome shotgun (WGS) entry which is preliminary data.</text>
</comment>
<reference evidence="2 3" key="1">
    <citation type="submission" date="2018-06" db="EMBL/GenBank/DDBJ databases">
        <title>Pedobacter endophyticus sp. nov., an endophytic bacterium isolated from a leaf of Triticum aestivum.</title>
        <authorList>
            <person name="Zhang L."/>
        </authorList>
    </citation>
    <scope>NUCLEOTIDE SEQUENCE [LARGE SCALE GENOMIC DNA]</scope>
    <source>
        <strain evidence="2 3">CM134L-2</strain>
    </source>
</reference>
<dbReference type="RefSeq" id="WP_113645898.1">
    <property type="nucleotide sequence ID" value="NZ_QMHN01000001.1"/>
</dbReference>
<evidence type="ECO:0000256" key="1">
    <source>
        <dbReference type="SAM" id="SignalP"/>
    </source>
</evidence>
<dbReference type="OrthoDB" id="739506at2"/>
<dbReference type="EMBL" id="SAYW01000001">
    <property type="protein sequence ID" value="RWU10403.1"/>
    <property type="molecule type" value="Genomic_DNA"/>
</dbReference>
<dbReference type="Proteomes" id="UP000284120">
    <property type="component" value="Unassembled WGS sequence"/>
</dbReference>
<proteinExistence type="predicted"/>
<keyword evidence="3" id="KW-1185">Reference proteome</keyword>